<dbReference type="SUPFAM" id="SSF52172">
    <property type="entry name" value="CheY-like"/>
    <property type="match status" value="1"/>
</dbReference>
<feature type="domain" description="PAC" evidence="13">
    <location>
        <begin position="216"/>
        <end position="267"/>
    </location>
</feature>
<protein>
    <recommendedName>
        <fullName evidence="2">histidine kinase</fullName>
        <ecNumber evidence="2">2.7.13.3</ecNumber>
    </recommendedName>
</protein>
<evidence type="ECO:0000259" key="12">
    <source>
        <dbReference type="PROSITE" id="PS50112"/>
    </source>
</evidence>
<accession>A0ABV0J721</accession>
<dbReference type="Gene3D" id="3.30.450.40">
    <property type="match status" value="3"/>
</dbReference>
<feature type="domain" description="PAC" evidence="13">
    <location>
        <begin position="479"/>
        <end position="531"/>
    </location>
</feature>
<feature type="modified residue" description="4-aspartylphosphate" evidence="7">
    <location>
        <position position="57"/>
    </location>
</feature>
<dbReference type="InterPro" id="IPR036890">
    <property type="entry name" value="HATPase_C_sf"/>
</dbReference>
<keyword evidence="3 7" id="KW-0597">Phosphoprotein</keyword>
<proteinExistence type="predicted"/>
<dbReference type="InterPro" id="IPR036097">
    <property type="entry name" value="HisK_dim/P_sf"/>
</dbReference>
<dbReference type="Gene3D" id="3.40.50.2300">
    <property type="match status" value="1"/>
</dbReference>
<organism evidence="14 15">
    <name type="scientific">Trichocoleus desertorum GB2-A4</name>
    <dbReference type="NCBI Taxonomy" id="2933944"/>
    <lineage>
        <taxon>Bacteria</taxon>
        <taxon>Bacillati</taxon>
        <taxon>Cyanobacteriota</taxon>
        <taxon>Cyanophyceae</taxon>
        <taxon>Leptolyngbyales</taxon>
        <taxon>Trichocoleusaceae</taxon>
        <taxon>Trichocoleus</taxon>
    </lineage>
</organism>
<evidence type="ECO:0000256" key="3">
    <source>
        <dbReference type="ARBA" id="ARBA00022553"/>
    </source>
</evidence>
<dbReference type="PANTHER" id="PTHR43047">
    <property type="entry name" value="TWO-COMPONENT HISTIDINE PROTEIN KINASE"/>
    <property type="match status" value="1"/>
</dbReference>
<dbReference type="CDD" id="cd00156">
    <property type="entry name" value="REC"/>
    <property type="match status" value="1"/>
</dbReference>
<dbReference type="InterPro" id="IPR000700">
    <property type="entry name" value="PAS-assoc_C"/>
</dbReference>
<dbReference type="Pfam" id="PF00072">
    <property type="entry name" value="Response_reg"/>
    <property type="match status" value="1"/>
</dbReference>
<dbReference type="SMART" id="SM00448">
    <property type="entry name" value="REC"/>
    <property type="match status" value="1"/>
</dbReference>
<comment type="catalytic activity">
    <reaction evidence="1">
        <text>ATP + protein L-histidine = ADP + protein N-phospho-L-histidine.</text>
        <dbReference type="EC" id="2.7.13.3"/>
    </reaction>
</comment>
<evidence type="ECO:0000259" key="13">
    <source>
        <dbReference type="PROSITE" id="PS50113"/>
    </source>
</evidence>
<dbReference type="InterPro" id="IPR005467">
    <property type="entry name" value="His_kinase_dom"/>
</dbReference>
<dbReference type="InterPro" id="IPR003018">
    <property type="entry name" value="GAF"/>
</dbReference>
<dbReference type="PRINTS" id="PR00344">
    <property type="entry name" value="BCTRLSENSOR"/>
</dbReference>
<dbReference type="PROSITE" id="PS50113">
    <property type="entry name" value="PAC"/>
    <property type="match status" value="3"/>
</dbReference>
<dbReference type="Pfam" id="PF13185">
    <property type="entry name" value="GAF_2"/>
    <property type="match status" value="1"/>
</dbReference>
<dbReference type="EMBL" id="JAMPKM010000005">
    <property type="protein sequence ID" value="MEP0817576.1"/>
    <property type="molecule type" value="Genomic_DNA"/>
</dbReference>
<dbReference type="Pfam" id="PF02518">
    <property type="entry name" value="HATPase_c"/>
    <property type="match status" value="1"/>
</dbReference>
<reference evidence="14 15" key="1">
    <citation type="submission" date="2022-04" db="EMBL/GenBank/DDBJ databases">
        <title>Positive selection, recombination, and allopatry shape intraspecific diversity of widespread and dominant cyanobacteria.</title>
        <authorList>
            <person name="Wei J."/>
            <person name="Shu W."/>
            <person name="Hu C."/>
        </authorList>
    </citation>
    <scope>NUCLEOTIDE SEQUENCE [LARGE SCALE GENOMIC DNA]</scope>
    <source>
        <strain evidence="14 15">GB2-A4</strain>
    </source>
</reference>
<dbReference type="Gene3D" id="3.30.450.20">
    <property type="entry name" value="PAS domain"/>
    <property type="match status" value="4"/>
</dbReference>
<dbReference type="CDD" id="cd16922">
    <property type="entry name" value="HATPase_EvgS-ArcB-TorS-like"/>
    <property type="match status" value="1"/>
</dbReference>
<evidence type="ECO:0000256" key="1">
    <source>
        <dbReference type="ARBA" id="ARBA00000085"/>
    </source>
</evidence>
<evidence type="ECO:0000256" key="4">
    <source>
        <dbReference type="ARBA" id="ARBA00022679"/>
    </source>
</evidence>
<dbReference type="PROSITE" id="PS50112">
    <property type="entry name" value="PAS"/>
    <property type="match status" value="2"/>
</dbReference>
<dbReference type="SUPFAM" id="SSF55781">
    <property type="entry name" value="GAF domain-like"/>
    <property type="match status" value="3"/>
</dbReference>
<keyword evidence="5" id="KW-0418">Kinase</keyword>
<dbReference type="SMART" id="SM00388">
    <property type="entry name" value="HisKA"/>
    <property type="match status" value="1"/>
</dbReference>
<evidence type="ECO:0000313" key="14">
    <source>
        <dbReference type="EMBL" id="MEP0817576.1"/>
    </source>
</evidence>
<name>A0ABV0J721_9CYAN</name>
<dbReference type="PROSITE" id="PS50110">
    <property type="entry name" value="RESPONSE_REGULATORY"/>
    <property type="match status" value="1"/>
</dbReference>
<dbReference type="SUPFAM" id="SSF47384">
    <property type="entry name" value="Homodimeric domain of signal transducing histidine kinase"/>
    <property type="match status" value="1"/>
</dbReference>
<evidence type="ECO:0000259" key="10">
    <source>
        <dbReference type="PROSITE" id="PS50109"/>
    </source>
</evidence>
<dbReference type="InterPro" id="IPR003661">
    <property type="entry name" value="HisK_dim/P_dom"/>
</dbReference>
<dbReference type="SMART" id="SM00086">
    <property type="entry name" value="PAC"/>
    <property type="match status" value="4"/>
</dbReference>
<dbReference type="Pfam" id="PF00512">
    <property type="entry name" value="HisKA"/>
    <property type="match status" value="1"/>
</dbReference>
<dbReference type="InterPro" id="IPR013655">
    <property type="entry name" value="PAS_fold_3"/>
</dbReference>
<evidence type="ECO:0000313" key="15">
    <source>
        <dbReference type="Proteomes" id="UP001464891"/>
    </source>
</evidence>
<keyword evidence="15" id="KW-1185">Reference proteome</keyword>
<gene>
    <name evidence="14" type="ORF">NC998_10755</name>
</gene>
<feature type="domain" description="PAC" evidence="13">
    <location>
        <begin position="798"/>
        <end position="850"/>
    </location>
</feature>
<feature type="domain" description="Response regulatory" evidence="11">
    <location>
        <begin position="6"/>
        <end position="122"/>
    </location>
</feature>
<dbReference type="Gene3D" id="3.30.565.10">
    <property type="entry name" value="Histidine kinase-like ATPase, C-terminal domain"/>
    <property type="match status" value="1"/>
</dbReference>
<dbReference type="InterPro" id="IPR001789">
    <property type="entry name" value="Sig_transdc_resp-reg_receiver"/>
</dbReference>
<dbReference type="SMART" id="SM00065">
    <property type="entry name" value="GAF"/>
    <property type="match status" value="3"/>
</dbReference>
<feature type="domain" description="PAS" evidence="12">
    <location>
        <begin position="142"/>
        <end position="212"/>
    </location>
</feature>
<feature type="domain" description="Histidine kinase" evidence="10">
    <location>
        <begin position="1250"/>
        <end position="1469"/>
    </location>
</feature>
<keyword evidence="4" id="KW-0808">Transferase</keyword>
<dbReference type="InterPro" id="IPR029016">
    <property type="entry name" value="GAF-like_dom_sf"/>
</dbReference>
<dbReference type="Pfam" id="PF01590">
    <property type="entry name" value="GAF"/>
    <property type="match status" value="2"/>
</dbReference>
<evidence type="ECO:0000256" key="8">
    <source>
        <dbReference type="SAM" id="Coils"/>
    </source>
</evidence>
<dbReference type="InterPro" id="IPR011006">
    <property type="entry name" value="CheY-like_superfamily"/>
</dbReference>
<keyword evidence="6" id="KW-0902">Two-component regulatory system</keyword>
<dbReference type="RefSeq" id="WP_190435772.1">
    <property type="nucleotide sequence ID" value="NZ_JAMPKM010000005.1"/>
</dbReference>
<dbReference type="Pfam" id="PF13188">
    <property type="entry name" value="PAS_8"/>
    <property type="match status" value="1"/>
</dbReference>
<evidence type="ECO:0000256" key="2">
    <source>
        <dbReference type="ARBA" id="ARBA00012438"/>
    </source>
</evidence>
<dbReference type="Proteomes" id="UP001464891">
    <property type="component" value="Unassembled WGS sequence"/>
</dbReference>
<dbReference type="CDD" id="cd00130">
    <property type="entry name" value="PAS"/>
    <property type="match status" value="2"/>
</dbReference>
<evidence type="ECO:0000256" key="7">
    <source>
        <dbReference type="PROSITE-ProRule" id="PRU00169"/>
    </source>
</evidence>
<dbReference type="InterPro" id="IPR001610">
    <property type="entry name" value="PAC"/>
</dbReference>
<dbReference type="InterPro" id="IPR003594">
    <property type="entry name" value="HATPase_dom"/>
</dbReference>
<dbReference type="InterPro" id="IPR035965">
    <property type="entry name" value="PAS-like_dom_sf"/>
</dbReference>
<evidence type="ECO:0000259" key="11">
    <source>
        <dbReference type="PROSITE" id="PS50110"/>
    </source>
</evidence>
<dbReference type="Pfam" id="PF08447">
    <property type="entry name" value="PAS_3"/>
    <property type="match status" value="1"/>
</dbReference>
<evidence type="ECO:0000256" key="9">
    <source>
        <dbReference type="SAM" id="MobiDB-lite"/>
    </source>
</evidence>
<dbReference type="Pfam" id="PF13426">
    <property type="entry name" value="PAS_9"/>
    <property type="match status" value="3"/>
</dbReference>
<dbReference type="SUPFAM" id="SSF55785">
    <property type="entry name" value="PYP-like sensor domain (PAS domain)"/>
    <property type="match status" value="4"/>
</dbReference>
<dbReference type="SMART" id="SM00387">
    <property type="entry name" value="HATPase_c"/>
    <property type="match status" value="1"/>
</dbReference>
<feature type="region of interest" description="Disordered" evidence="9">
    <location>
        <begin position="748"/>
        <end position="768"/>
    </location>
</feature>
<evidence type="ECO:0000256" key="6">
    <source>
        <dbReference type="ARBA" id="ARBA00023012"/>
    </source>
</evidence>
<dbReference type="SMART" id="SM00091">
    <property type="entry name" value="PAS"/>
    <property type="match status" value="4"/>
</dbReference>
<feature type="domain" description="PAS" evidence="12">
    <location>
        <begin position="268"/>
        <end position="310"/>
    </location>
</feature>
<dbReference type="SUPFAM" id="SSF55874">
    <property type="entry name" value="ATPase domain of HSP90 chaperone/DNA topoisomerase II/histidine kinase"/>
    <property type="match status" value="1"/>
</dbReference>
<comment type="caution">
    <text evidence="14">The sequence shown here is derived from an EMBL/GenBank/DDBJ whole genome shotgun (WGS) entry which is preliminary data.</text>
</comment>
<dbReference type="Gene3D" id="1.10.287.130">
    <property type="match status" value="1"/>
</dbReference>
<dbReference type="CDD" id="cd00082">
    <property type="entry name" value="HisKA"/>
    <property type="match status" value="1"/>
</dbReference>
<evidence type="ECO:0000256" key="5">
    <source>
        <dbReference type="ARBA" id="ARBA00022777"/>
    </source>
</evidence>
<keyword evidence="8" id="KW-0175">Coiled coil</keyword>
<dbReference type="PROSITE" id="PS50109">
    <property type="entry name" value="HIS_KIN"/>
    <property type="match status" value="1"/>
</dbReference>
<dbReference type="NCBIfam" id="TIGR00229">
    <property type="entry name" value="sensory_box"/>
    <property type="match status" value="3"/>
</dbReference>
<feature type="coiled-coil region" evidence="8">
    <location>
        <begin position="1199"/>
        <end position="1240"/>
    </location>
</feature>
<dbReference type="InterPro" id="IPR000014">
    <property type="entry name" value="PAS"/>
</dbReference>
<sequence length="1473" mass="163716">MEEILKILVVDDDEADRMAVRRALQAAGLSLELSEVGSYSAAIALLQQQSFDGVLLDYQLPDGDGLTLVRTAREQGVQTAFIVLTNQGDEQVAVELMKAGASDYLPKAKLAPESLSRSLHNAIRLCRAEIQATAANQKLRESEARFRSLVQNSSDIITILESDSTIRYVSPSIERILGYPSETLIGQSAFKYTHPSEVARLQTTFTQILAQPGIAAPLEFRIQHAQGHWIDIEVVANNLLQDAGVSGVILNSRDITERKQLEQALRASEGRFRRLAEANMIGVITARLTGEITEANEAFLEMVGYTREELQLGQVRWAAMTPLAYQEMDAWAIAQLQTAGVCSPWEKEYIRKDGSRVSVLIGAALLESGQETVCFVLDITHTKQTETEREDLLRQLETERGRLEAVLRQMPAGVIIAEAPSGKLVLGNEQVEQIWRHSFLPAEQIAQYQDYRGFDAEGRPYQSLDWPLARSIAHGEVITDEEIRILRGDQTWGVMRVSSSPIRDRDNNIVAGVVIFYDVTERQQAEATLRQQFEQLQAIYHITNTVSHAAALEDIYAAALGGFQQALKVDRTAVLILDSDRVMRFQAWRQLSDTYRQATEGRSPWPTDAASPQPIWVANVETELTEEPLQSVILQEGIRAIGFMPLIAQGQLLGKFLLCYDTPHHFTEEEIQLAQTIANHVAFAKERKRREAKILELNRVLQRRVDELQTLFDVLPIGIGIADEPSCENIRVNPYFAKLLEMPLDGTTSLSSPDLSSPNLSSPPSAKSTQFRVLQNGQELAAHELPLRYAAATGREVLDTEIDIVHSNGRVIKLLEYDAPLFDEQGNVRGCVGAFLDITERKQAEESQRFLAEASTLLAASLDYQTTLENLAQSLVPRLADWCVVDVVAEDQTLRQVAIAHTNPKNVAWAAELYRRYPTDPNASRGTANVIRTGKSEFYPEMDDALLIAMAQDADHLALLRQVGFSSAMLVPLMARDRTLGVISLVSAESGRRYTPADLALAEDLARRAALAADNARLYREAQEVGENLRQAILILGEQQQQLRTLQRLTNLLNQRLADLPGLLQTMVRSVCGAIPGAEFGLIALRNPQRDLLELTAKVGVGMEKLQLDGSYIRNGFLGQVFLTGESLLLQGESLREYGSEEMPASIYAVAIESAQAGRLGVLAIGNWQDLQAFDDEDQRLLVAFGEQAAIAINNARLINVLEEREERLAVQNDILARQNSELERQRQQIQLQNLQLLEAAQLKSQFLATMSHELRTPMNAIIGFSQLLLRQHQERLSAPQQDMVERILNNGKNLLALINDILDLSKIEVGRLELKLEEINLEHLVKATTEELRSLAEQKNLDLLVSTNLLNPGIVNDSMRLRQVLVNLLSNAIKFTESGSVKVMAWEVSANCVAIAVQDTGIGIAESDLQHIFEEFRQVDQTTTRKHGGTGLGLAITDWLVQMMNGSITVESVVGQGSTFRVELPRQVSPHR</sequence>
<feature type="compositionally biased region" description="Low complexity" evidence="9">
    <location>
        <begin position="749"/>
        <end position="765"/>
    </location>
</feature>
<dbReference type="InterPro" id="IPR004358">
    <property type="entry name" value="Sig_transdc_His_kin-like_C"/>
</dbReference>
<dbReference type="EC" id="2.7.13.3" evidence="2"/>